<protein>
    <submittedName>
        <fullName evidence="12">Variant surface glycoprotein 1138</fullName>
    </submittedName>
</protein>
<comment type="function">
    <text evidence="1">VSG forms a coat on the surface of the parasite. The trypanosome evades the immune response of the host by expressing a series of antigenically distinct VSGs from an estimated 1000 VSG genes.</text>
</comment>
<dbReference type="AlphaFoldDB" id="M4SZE2"/>
<feature type="signal peptide" evidence="10">
    <location>
        <begin position="1"/>
        <end position="27"/>
    </location>
</feature>
<dbReference type="InterPro" id="IPR027446">
    <property type="entry name" value="VSG_C_dom_sf"/>
</dbReference>
<keyword evidence="7" id="KW-0325">Glycoprotein</keyword>
<dbReference type="VEuPathDB" id="TriTrypDB:Tb927.11.20390"/>
<name>M4SZE2_9TRYP</name>
<feature type="domain" description="Trypanosome variant surface glycoprotein B-type N-terminal" evidence="11">
    <location>
        <begin position="18"/>
        <end position="361"/>
    </location>
</feature>
<feature type="region of interest" description="Disordered" evidence="9">
    <location>
        <begin position="374"/>
        <end position="425"/>
    </location>
</feature>
<dbReference type="GO" id="GO:0005886">
    <property type="term" value="C:plasma membrane"/>
    <property type="evidence" value="ECO:0007669"/>
    <property type="project" value="UniProtKB-SubCell"/>
</dbReference>
<feature type="compositionally biased region" description="Basic and acidic residues" evidence="9">
    <location>
        <begin position="111"/>
        <end position="122"/>
    </location>
</feature>
<dbReference type="Pfam" id="PF13206">
    <property type="entry name" value="VSG_B"/>
    <property type="match status" value="1"/>
</dbReference>
<dbReference type="SUPFAM" id="SSF118251">
    <property type="entry name" value="Variant surface glycoprotein MITAT 1.2, VSG 221, C-terminal domain"/>
    <property type="match status" value="1"/>
</dbReference>
<feature type="chain" id="PRO_5004057789" evidence="10">
    <location>
        <begin position="28"/>
        <end position="472"/>
    </location>
</feature>
<accession>M4SZE2</accession>
<keyword evidence="4" id="KW-0336">GPI-anchor</keyword>
<sequence>MQKKGVSSATAVIIAVGLATSFLRAAANTDAGTNAQDFAVLCGLYSLKDTTAPTHWAAALEDEAPLLDSIFNANLSTATESWLKTKDGTLEGKEGTSERTVALQAWLKDVENRRQQKPDPNKQDTYAPVPDTPYKRLANIQINSLHARATRLAAEYKQKKETVNKGFETAMTHINNAIYGKGKTDYDGSGMTDPKSNACGAGNTGNVAVGNSIINDMICLCAPAGTPTAKPCGQKAFGAVDSNPAGGKVAAGKGLIAACKKSGATEELTPDLIHSRLAAFYGRIGAQAGSEANAAVRFMLGLATGTGCQGSSQAECVNYLYQLGTPGTGITWVQELESAARALGDAERAYAAATALAEQLKSLDQAAESTRKAAKTGIQLPNLTTAVKPEPSAQTTKEEDCNKDQSKEKCTDPCKWNENSTDQAKKCSLDQATQAGTGDGTAGAQTEKTNTTGSDSIVINKAPLSLAFLLLQ</sequence>
<reference evidence="12" key="2">
    <citation type="journal article" date="2014" name="Mol. Biochem. Parasitol.">
        <title>Capturing the variant surface glycoprotein repertoire (the VSGnome) of Trypanosoma brucei Lister 427.</title>
        <authorList>
            <person name="Cross G.A."/>
            <person name="Kim H.S."/>
            <person name="Wickstead B."/>
        </authorList>
    </citation>
    <scope>NUCLEOTIDE SEQUENCE</scope>
    <source>
        <strain evidence="12">Lister 427</strain>
    </source>
</reference>
<keyword evidence="3" id="KW-1003">Cell membrane</keyword>
<dbReference type="InterPro" id="IPR025932">
    <property type="entry name" value="Trypano_VSG_B_N_dom"/>
</dbReference>
<feature type="region of interest" description="Disordered" evidence="9">
    <location>
        <begin position="111"/>
        <end position="130"/>
    </location>
</feature>
<dbReference type="VEuPathDB" id="TriTrypDB:Tb427_000605600"/>
<evidence type="ECO:0000256" key="9">
    <source>
        <dbReference type="SAM" id="MobiDB-lite"/>
    </source>
</evidence>
<feature type="compositionally biased region" description="Basic and acidic residues" evidence="9">
    <location>
        <begin position="396"/>
        <end position="412"/>
    </location>
</feature>
<evidence type="ECO:0000259" key="11">
    <source>
        <dbReference type="Pfam" id="PF13206"/>
    </source>
</evidence>
<evidence type="ECO:0000256" key="1">
    <source>
        <dbReference type="ARBA" id="ARBA00002523"/>
    </source>
</evidence>
<comment type="subcellular location">
    <subcellularLocation>
        <location evidence="2">Cell membrane</location>
        <topology evidence="2">Lipid-anchor</topology>
        <topology evidence="2">GPI-anchor</topology>
    </subcellularLocation>
</comment>
<evidence type="ECO:0000256" key="4">
    <source>
        <dbReference type="ARBA" id="ARBA00022622"/>
    </source>
</evidence>
<keyword evidence="6" id="KW-0472">Membrane</keyword>
<proteinExistence type="predicted"/>
<evidence type="ECO:0000256" key="6">
    <source>
        <dbReference type="ARBA" id="ARBA00023136"/>
    </source>
</evidence>
<dbReference type="GO" id="GO:0098552">
    <property type="term" value="C:side of membrane"/>
    <property type="evidence" value="ECO:0007669"/>
    <property type="project" value="UniProtKB-KW"/>
</dbReference>
<organism evidence="12">
    <name type="scientific">Trypanosoma brucei</name>
    <dbReference type="NCBI Taxonomy" id="5691"/>
    <lineage>
        <taxon>Eukaryota</taxon>
        <taxon>Discoba</taxon>
        <taxon>Euglenozoa</taxon>
        <taxon>Kinetoplastea</taxon>
        <taxon>Metakinetoplastina</taxon>
        <taxon>Trypanosomatida</taxon>
        <taxon>Trypanosomatidae</taxon>
        <taxon>Trypanosoma</taxon>
    </lineage>
</organism>
<keyword evidence="5 10" id="KW-0732">Signal</keyword>
<keyword evidence="8" id="KW-0449">Lipoprotein</keyword>
<feature type="compositionally biased region" description="Low complexity" evidence="9">
    <location>
        <begin position="433"/>
        <end position="446"/>
    </location>
</feature>
<dbReference type="Gene3D" id="4.10.110.20">
    <property type="entry name" value="Variant surface glycoprotein MITAT 1.2, VSG 221, C-terminal domain"/>
    <property type="match status" value="1"/>
</dbReference>
<evidence type="ECO:0000256" key="8">
    <source>
        <dbReference type="ARBA" id="ARBA00023288"/>
    </source>
</evidence>
<evidence type="ECO:0000256" key="3">
    <source>
        <dbReference type="ARBA" id="ARBA00022475"/>
    </source>
</evidence>
<evidence type="ECO:0000256" key="5">
    <source>
        <dbReference type="ARBA" id="ARBA00022729"/>
    </source>
</evidence>
<dbReference type="EMBL" id="KC612646">
    <property type="protein sequence ID" value="AGH60077.1"/>
    <property type="molecule type" value="Genomic_DNA"/>
</dbReference>
<reference evidence="12" key="1">
    <citation type="submission" date="2013-02" db="EMBL/GenBank/DDBJ databases">
        <authorList>
            <person name="Cross G.A.M."/>
            <person name="Kim H.-S."/>
            <person name="Wickstead B."/>
        </authorList>
    </citation>
    <scope>NUCLEOTIDE SEQUENCE</scope>
    <source>
        <strain evidence="12">Lister 427</strain>
    </source>
</reference>
<evidence type="ECO:0000256" key="2">
    <source>
        <dbReference type="ARBA" id="ARBA00004609"/>
    </source>
</evidence>
<evidence type="ECO:0000256" key="10">
    <source>
        <dbReference type="SAM" id="SignalP"/>
    </source>
</evidence>
<evidence type="ECO:0000313" key="12">
    <source>
        <dbReference type="EMBL" id="AGH60077.1"/>
    </source>
</evidence>
<feature type="region of interest" description="Disordered" evidence="9">
    <location>
        <begin position="433"/>
        <end position="452"/>
    </location>
</feature>
<evidence type="ECO:0000256" key="7">
    <source>
        <dbReference type="ARBA" id="ARBA00023180"/>
    </source>
</evidence>